<evidence type="ECO:0000256" key="1">
    <source>
        <dbReference type="SAM" id="MobiDB-lite"/>
    </source>
</evidence>
<accession>A0ABQ8TBW9</accession>
<evidence type="ECO:0000313" key="3">
    <source>
        <dbReference type="Proteomes" id="UP001148838"/>
    </source>
</evidence>
<sequence length="191" mass="23012">MAGLCNRLLQNGAYNRFIFDRLQINRRVRAVLFNNYYSMMPHKKWKQDENHGYRKKNKDKRANTRKESGSIGHRYHCYETYKWTTVQSEWIICSLPQATFVRNDFTVPPESVSERRKIESQKIEAKEVCDRIIQETTYRFQSLRYVATLKKLQVRLSRVRRHREKQDVLLLHDNAQPYVSHKTTDQIRKFG</sequence>
<protein>
    <submittedName>
        <fullName evidence="2">Uncharacterized protein</fullName>
    </submittedName>
</protein>
<dbReference type="Proteomes" id="UP001148838">
    <property type="component" value="Unassembled WGS sequence"/>
</dbReference>
<keyword evidence="3" id="KW-1185">Reference proteome</keyword>
<feature type="region of interest" description="Disordered" evidence="1">
    <location>
        <begin position="47"/>
        <end position="67"/>
    </location>
</feature>
<evidence type="ECO:0000313" key="2">
    <source>
        <dbReference type="EMBL" id="KAJ4443723.1"/>
    </source>
</evidence>
<reference evidence="2 3" key="1">
    <citation type="journal article" date="2022" name="Allergy">
        <title>Genome assembly and annotation of Periplaneta americana reveal a comprehensive cockroach allergen profile.</title>
        <authorList>
            <person name="Wang L."/>
            <person name="Xiong Q."/>
            <person name="Saelim N."/>
            <person name="Wang L."/>
            <person name="Nong W."/>
            <person name="Wan A.T."/>
            <person name="Shi M."/>
            <person name="Liu X."/>
            <person name="Cao Q."/>
            <person name="Hui J.H.L."/>
            <person name="Sookrung N."/>
            <person name="Leung T.F."/>
            <person name="Tungtrongchitr A."/>
            <person name="Tsui S.K.W."/>
        </authorList>
    </citation>
    <scope>NUCLEOTIDE SEQUENCE [LARGE SCALE GENOMIC DNA]</scope>
    <source>
        <strain evidence="2">PWHHKU_190912</strain>
    </source>
</reference>
<organism evidence="2 3">
    <name type="scientific">Periplaneta americana</name>
    <name type="common">American cockroach</name>
    <name type="synonym">Blatta americana</name>
    <dbReference type="NCBI Taxonomy" id="6978"/>
    <lineage>
        <taxon>Eukaryota</taxon>
        <taxon>Metazoa</taxon>
        <taxon>Ecdysozoa</taxon>
        <taxon>Arthropoda</taxon>
        <taxon>Hexapoda</taxon>
        <taxon>Insecta</taxon>
        <taxon>Pterygota</taxon>
        <taxon>Neoptera</taxon>
        <taxon>Polyneoptera</taxon>
        <taxon>Dictyoptera</taxon>
        <taxon>Blattodea</taxon>
        <taxon>Blattoidea</taxon>
        <taxon>Blattidae</taxon>
        <taxon>Blattinae</taxon>
        <taxon>Periplaneta</taxon>
    </lineage>
</organism>
<gene>
    <name evidence="2" type="ORF">ANN_05398</name>
</gene>
<proteinExistence type="predicted"/>
<name>A0ABQ8TBW9_PERAM</name>
<dbReference type="EMBL" id="JAJSOF020000013">
    <property type="protein sequence ID" value="KAJ4443723.1"/>
    <property type="molecule type" value="Genomic_DNA"/>
</dbReference>
<comment type="caution">
    <text evidence="2">The sequence shown here is derived from an EMBL/GenBank/DDBJ whole genome shotgun (WGS) entry which is preliminary data.</text>
</comment>